<feature type="compositionally biased region" description="Basic residues" evidence="1">
    <location>
        <begin position="37"/>
        <end position="46"/>
    </location>
</feature>
<sequence length="135" mass="14895">MQHCLRERYGPHSLWLQITGRKVTFYVEAGAVKKVNRTRGPGHRRGTVGGQAAEERVRSRLPSLQPPVAVALWPLTVVSRSLAASDWLAKDGAAPSQRHPLGYVRVWESRGTVHINGEATRRVANQSPNPSGKFP</sequence>
<proteinExistence type="predicted"/>
<name>A0A7J8KAJ2_ROUAE</name>
<feature type="region of interest" description="Disordered" evidence="1">
    <location>
        <begin position="37"/>
        <end position="60"/>
    </location>
</feature>
<dbReference type="AlphaFoldDB" id="A0A7J8KAJ2"/>
<dbReference type="Proteomes" id="UP000593571">
    <property type="component" value="Unassembled WGS sequence"/>
</dbReference>
<gene>
    <name evidence="2" type="ORF">HJG63_007776</name>
</gene>
<evidence type="ECO:0000313" key="3">
    <source>
        <dbReference type="Proteomes" id="UP000593571"/>
    </source>
</evidence>
<reference evidence="2 3" key="1">
    <citation type="journal article" date="2020" name="Nature">
        <title>Six reference-quality genomes reveal evolution of bat adaptations.</title>
        <authorList>
            <person name="Jebb D."/>
            <person name="Huang Z."/>
            <person name="Pippel M."/>
            <person name="Hughes G.M."/>
            <person name="Lavrichenko K."/>
            <person name="Devanna P."/>
            <person name="Winkler S."/>
            <person name="Jermiin L.S."/>
            <person name="Skirmuntt E.C."/>
            <person name="Katzourakis A."/>
            <person name="Burkitt-Gray L."/>
            <person name="Ray D.A."/>
            <person name="Sullivan K.A.M."/>
            <person name="Roscito J.G."/>
            <person name="Kirilenko B.M."/>
            <person name="Davalos L.M."/>
            <person name="Corthals A.P."/>
            <person name="Power M.L."/>
            <person name="Jones G."/>
            <person name="Ransome R.D."/>
            <person name="Dechmann D.K.N."/>
            <person name="Locatelli A.G."/>
            <person name="Puechmaille S.J."/>
            <person name="Fedrigo O."/>
            <person name="Jarvis E.D."/>
            <person name="Hiller M."/>
            <person name="Vernes S.C."/>
            <person name="Myers E.W."/>
            <person name="Teeling E.C."/>
        </authorList>
    </citation>
    <scope>NUCLEOTIDE SEQUENCE [LARGE SCALE GENOMIC DNA]</scope>
    <source>
        <strain evidence="2">MRouAeg1</strain>
        <tissue evidence="2">Muscle</tissue>
    </source>
</reference>
<comment type="caution">
    <text evidence="2">The sequence shown here is derived from an EMBL/GenBank/DDBJ whole genome shotgun (WGS) entry which is preliminary data.</text>
</comment>
<keyword evidence="3" id="KW-1185">Reference proteome</keyword>
<organism evidence="2 3">
    <name type="scientific">Rousettus aegyptiacus</name>
    <name type="common">Egyptian fruit bat</name>
    <name type="synonym">Pteropus aegyptiacus</name>
    <dbReference type="NCBI Taxonomy" id="9407"/>
    <lineage>
        <taxon>Eukaryota</taxon>
        <taxon>Metazoa</taxon>
        <taxon>Chordata</taxon>
        <taxon>Craniata</taxon>
        <taxon>Vertebrata</taxon>
        <taxon>Euteleostomi</taxon>
        <taxon>Mammalia</taxon>
        <taxon>Eutheria</taxon>
        <taxon>Laurasiatheria</taxon>
        <taxon>Chiroptera</taxon>
        <taxon>Yinpterochiroptera</taxon>
        <taxon>Pteropodoidea</taxon>
        <taxon>Pteropodidae</taxon>
        <taxon>Rousettinae</taxon>
        <taxon>Rousettus</taxon>
    </lineage>
</organism>
<evidence type="ECO:0000256" key="1">
    <source>
        <dbReference type="SAM" id="MobiDB-lite"/>
    </source>
</evidence>
<accession>A0A7J8KAJ2</accession>
<protein>
    <submittedName>
        <fullName evidence="2">Uncharacterized protein</fullName>
    </submittedName>
</protein>
<evidence type="ECO:0000313" key="2">
    <source>
        <dbReference type="EMBL" id="KAF6505885.1"/>
    </source>
</evidence>
<dbReference type="EMBL" id="JACASE010000001">
    <property type="protein sequence ID" value="KAF6505885.1"/>
    <property type="molecule type" value="Genomic_DNA"/>
</dbReference>